<feature type="binding site" evidence="8 11">
    <location>
        <position position="123"/>
    </location>
    <ligand>
        <name>substrate</name>
    </ligand>
</feature>
<feature type="binding site" evidence="8 12">
    <location>
        <position position="62"/>
    </location>
    <ligand>
        <name>Mn(2+)</name>
        <dbReference type="ChEBI" id="CHEBI:29035"/>
        <label>2</label>
    </ligand>
</feature>
<keyword evidence="6 8" id="KW-0464">Manganese</keyword>
<dbReference type="InterPro" id="IPR011258">
    <property type="entry name" value="BPG-indep_PGM_N"/>
</dbReference>
<dbReference type="EMBL" id="CP008941">
    <property type="protein sequence ID" value="AIK95959.1"/>
    <property type="molecule type" value="Genomic_DNA"/>
</dbReference>
<comment type="pathway">
    <text evidence="2 8">Carbohydrate degradation; glycolysis; pyruvate from D-glyceraldehyde 3-phosphate: step 3/5.</text>
</comment>
<proteinExistence type="inferred from homology"/>
<dbReference type="Gene3D" id="3.40.1450.10">
    <property type="entry name" value="BPG-independent phosphoglycerate mutase, domain B"/>
    <property type="match status" value="1"/>
</dbReference>
<dbReference type="OrthoDB" id="9800863at2"/>
<evidence type="ECO:0000256" key="6">
    <source>
        <dbReference type="ARBA" id="ARBA00023211"/>
    </source>
</evidence>
<evidence type="ECO:0000256" key="12">
    <source>
        <dbReference type="PIRSR" id="PIRSR001492-3"/>
    </source>
</evidence>
<dbReference type="NCBIfam" id="TIGR01307">
    <property type="entry name" value="pgm_bpd_ind"/>
    <property type="match status" value="1"/>
</dbReference>
<dbReference type="InterPro" id="IPR005995">
    <property type="entry name" value="Pgm_bpd_ind"/>
</dbReference>
<accession>A0A077AVA2</accession>
<evidence type="ECO:0000313" key="16">
    <source>
        <dbReference type="Proteomes" id="UP000028926"/>
    </source>
</evidence>
<organism evidence="15 16">
    <name type="scientific">Candidatus Odyssella acanthamoebae</name>
    <dbReference type="NCBI Taxonomy" id="91604"/>
    <lineage>
        <taxon>Bacteria</taxon>
        <taxon>Pseudomonadati</taxon>
        <taxon>Pseudomonadota</taxon>
        <taxon>Alphaproteobacteria</taxon>
        <taxon>Holosporales</taxon>
        <taxon>Candidatus Paracaedibacteraceae</taxon>
        <taxon>Candidatus Odyssella</taxon>
    </lineage>
</organism>
<dbReference type="PANTHER" id="PTHR31637:SF0">
    <property type="entry name" value="2,3-BISPHOSPHOGLYCERATE-INDEPENDENT PHOSPHOGLYCERATE MUTASE"/>
    <property type="match status" value="1"/>
</dbReference>
<dbReference type="SUPFAM" id="SSF64158">
    <property type="entry name" value="2,3-Bisphosphoglycerate-independent phosphoglycerate mutase, substrate-binding domain"/>
    <property type="match status" value="1"/>
</dbReference>
<comment type="function">
    <text evidence="8">Catalyzes the interconversion of 2-phosphoglycerate and 3-phosphoglycerate.</text>
</comment>
<dbReference type="GO" id="GO:0004619">
    <property type="term" value="F:phosphoglycerate mutase activity"/>
    <property type="evidence" value="ECO:0007669"/>
    <property type="project" value="UniProtKB-UniRule"/>
</dbReference>
<evidence type="ECO:0000256" key="7">
    <source>
        <dbReference type="ARBA" id="ARBA00023235"/>
    </source>
</evidence>
<dbReference type="SUPFAM" id="SSF53649">
    <property type="entry name" value="Alkaline phosphatase-like"/>
    <property type="match status" value="1"/>
</dbReference>
<feature type="binding site" evidence="8 11">
    <location>
        <position position="183"/>
    </location>
    <ligand>
        <name>substrate</name>
    </ligand>
</feature>
<dbReference type="RefSeq" id="WP_038463701.1">
    <property type="nucleotide sequence ID" value="NZ_CP008941.1"/>
</dbReference>
<comment type="catalytic activity">
    <reaction evidence="1 8">
        <text>(2R)-2-phosphoglycerate = (2R)-3-phosphoglycerate</text>
        <dbReference type="Rhea" id="RHEA:15901"/>
        <dbReference type="ChEBI" id="CHEBI:58272"/>
        <dbReference type="ChEBI" id="CHEBI:58289"/>
        <dbReference type="EC" id="5.4.2.12"/>
    </reaction>
</comment>
<dbReference type="GO" id="GO:0005829">
    <property type="term" value="C:cytosol"/>
    <property type="evidence" value="ECO:0007669"/>
    <property type="project" value="TreeGrafter"/>
</dbReference>
<feature type="binding site" evidence="8 12">
    <location>
        <position position="387"/>
    </location>
    <ligand>
        <name>Mn(2+)</name>
        <dbReference type="ChEBI" id="CHEBI:29035"/>
        <label>1</label>
    </ligand>
</feature>
<evidence type="ECO:0000256" key="2">
    <source>
        <dbReference type="ARBA" id="ARBA00004798"/>
    </source>
</evidence>
<evidence type="ECO:0000259" key="13">
    <source>
        <dbReference type="Pfam" id="PF01676"/>
    </source>
</evidence>
<evidence type="ECO:0000256" key="5">
    <source>
        <dbReference type="ARBA" id="ARBA00023152"/>
    </source>
</evidence>
<name>A0A077AVA2_9PROT</name>
<feature type="binding site" evidence="8 12">
    <location>
        <position position="391"/>
    </location>
    <ligand>
        <name>Mn(2+)</name>
        <dbReference type="ChEBI" id="CHEBI:29035"/>
        <label>1</label>
    </ligand>
</feature>
<feature type="binding site" evidence="8 12">
    <location>
        <position position="12"/>
    </location>
    <ligand>
        <name>Mn(2+)</name>
        <dbReference type="ChEBI" id="CHEBI:29035"/>
        <label>2</label>
    </ligand>
</feature>
<dbReference type="EC" id="5.4.2.12" evidence="8 9"/>
<evidence type="ECO:0000256" key="9">
    <source>
        <dbReference type="NCBIfam" id="TIGR01307"/>
    </source>
</evidence>
<comment type="cofactor">
    <cofactor evidence="8">
        <name>Mn(2+)</name>
        <dbReference type="ChEBI" id="CHEBI:29035"/>
    </cofactor>
    <text evidence="8">Binds 2 manganese ions per subunit.</text>
</comment>
<feature type="binding site" evidence="8 11">
    <location>
        <position position="320"/>
    </location>
    <ligand>
        <name>substrate</name>
    </ligand>
</feature>
<comment type="similarity">
    <text evidence="3 8">Belongs to the BPG-independent phosphoglycerate mutase family.</text>
</comment>
<feature type="binding site" evidence="8 12">
    <location>
        <position position="429"/>
    </location>
    <ligand>
        <name>Mn(2+)</name>
        <dbReference type="ChEBI" id="CHEBI:29035"/>
        <label>2</label>
    </ligand>
</feature>
<dbReference type="InterPro" id="IPR006124">
    <property type="entry name" value="Metalloenzyme"/>
</dbReference>
<dbReference type="GO" id="GO:0006096">
    <property type="term" value="P:glycolytic process"/>
    <property type="evidence" value="ECO:0007669"/>
    <property type="project" value="UniProtKB-UniRule"/>
</dbReference>
<sequence length="497" mass="54841">MKKQKALLCILDGWGIRNAVDYNGIALAHTPTWDRMLLRYPHSQLTASETSVGLPQGQMGNSEVGHTTIGSGRVVMQELPRIDHAIENNFIPEMPAWQNFIFKASHAKGVVHVMGLLSDGGVHSYQDHIIYLAKQLVAAGLSVKVHAWLDGRDTPPTSAIGYIKSFMQATSRLDIELVTIGGRYFGMDRDKRWDRIETAVKVMGEGDGKLFADPIDFINKMYKKGIHDEFIEPHKAYGYNGIQPGDSLLAANFRADRVRQILSVILKKYNFSATLGMVEYSAELTPLIPALFAKQEIKNTLGELVSRAGLTQLRVAETEKYAHVTFFLNGGREDVYPGENRHLIQSPQVATYDLKPEMSAHELTDFLVSDIESGQHDLIVCNYANPDMVGHTGVQEAIIKAVETIDTCLHRLEAAAISNGYQMIVTADHGNVEVMVDQSTGQPHTAHTLNPVPFVLINNDQVKQVLAGGLEDIAPTVLTLMGLHPALEMTGKVLIEK</sequence>
<dbReference type="GO" id="GO:0006007">
    <property type="term" value="P:glucose catabolic process"/>
    <property type="evidence" value="ECO:0007669"/>
    <property type="project" value="InterPro"/>
</dbReference>
<keyword evidence="7 8" id="KW-0413">Isomerase</keyword>
<dbReference type="HOGENOM" id="CLU_026099_2_0_5"/>
<dbReference type="eggNOG" id="COG0696">
    <property type="taxonomic scope" value="Bacteria"/>
</dbReference>
<evidence type="ECO:0000256" key="10">
    <source>
        <dbReference type="PIRSR" id="PIRSR001492-1"/>
    </source>
</evidence>
<gene>
    <name evidence="8" type="primary">gpmI</name>
    <name evidence="15" type="ORF">ID47_03215</name>
</gene>
<dbReference type="Proteomes" id="UP000028926">
    <property type="component" value="Chromosome"/>
</dbReference>
<evidence type="ECO:0000256" key="8">
    <source>
        <dbReference type="HAMAP-Rule" id="MF_01038"/>
    </source>
</evidence>
<feature type="domain" description="Metalloenzyme" evidence="13">
    <location>
        <begin position="5"/>
        <end position="484"/>
    </location>
</feature>
<feature type="active site" description="Phosphoserine intermediate" evidence="8 10">
    <location>
        <position position="62"/>
    </location>
</feature>
<feature type="binding site" evidence="8 11">
    <location>
        <begin position="152"/>
        <end position="153"/>
    </location>
    <ligand>
        <name>substrate</name>
    </ligand>
</feature>
<dbReference type="InterPro" id="IPR017850">
    <property type="entry name" value="Alkaline_phosphatase_core_sf"/>
</dbReference>
<feature type="binding site" evidence="8 11">
    <location>
        <position position="189"/>
    </location>
    <ligand>
        <name>substrate</name>
    </ligand>
</feature>
<dbReference type="CDD" id="cd16010">
    <property type="entry name" value="iPGM"/>
    <property type="match status" value="1"/>
</dbReference>
<dbReference type="AlphaFoldDB" id="A0A077AVA2"/>
<evidence type="ECO:0000256" key="11">
    <source>
        <dbReference type="PIRSR" id="PIRSR001492-2"/>
    </source>
</evidence>
<dbReference type="UniPathway" id="UPA00109">
    <property type="reaction ID" value="UER00186"/>
</dbReference>
<dbReference type="HAMAP" id="MF_01038">
    <property type="entry name" value="GpmI"/>
    <property type="match status" value="1"/>
</dbReference>
<dbReference type="PIRSF" id="PIRSF001492">
    <property type="entry name" value="IPGAM"/>
    <property type="match status" value="1"/>
</dbReference>
<keyword evidence="4 8" id="KW-0479">Metal-binding</keyword>
<dbReference type="GO" id="GO:0030145">
    <property type="term" value="F:manganese ion binding"/>
    <property type="evidence" value="ECO:0007669"/>
    <property type="project" value="UniProtKB-UniRule"/>
</dbReference>
<feature type="domain" description="BPG-independent PGAM N-terminal" evidence="14">
    <location>
        <begin position="82"/>
        <end position="271"/>
    </location>
</feature>
<dbReference type="KEGG" id="paca:ID47_03215"/>
<comment type="subunit">
    <text evidence="8">Monomer.</text>
</comment>
<keyword evidence="16" id="KW-1185">Reference proteome</keyword>
<keyword evidence="5 8" id="KW-0324">Glycolysis</keyword>
<reference evidence="15 16" key="1">
    <citation type="submission" date="2014-07" db="EMBL/GenBank/DDBJ databases">
        <title>Comparative genomic insights into amoeba endosymbionts belonging to the families of Holosporaceae and Candidatus Midichloriaceae within Rickettsiales.</title>
        <authorList>
            <person name="Wang Z."/>
            <person name="Wu M."/>
        </authorList>
    </citation>
    <scope>NUCLEOTIDE SEQUENCE [LARGE SCALE GENOMIC DNA]</scope>
    <source>
        <strain evidence="15">PRA3</strain>
    </source>
</reference>
<dbReference type="STRING" id="91604.ID47_03215"/>
<evidence type="ECO:0000256" key="4">
    <source>
        <dbReference type="ARBA" id="ARBA00022723"/>
    </source>
</evidence>
<dbReference type="Pfam" id="PF01676">
    <property type="entry name" value="Metalloenzyme"/>
    <property type="match status" value="1"/>
</dbReference>
<evidence type="ECO:0000313" key="15">
    <source>
        <dbReference type="EMBL" id="AIK95959.1"/>
    </source>
</evidence>
<dbReference type="PANTHER" id="PTHR31637">
    <property type="entry name" value="2,3-BISPHOSPHOGLYCERATE-INDEPENDENT PHOSPHOGLYCERATE MUTASE"/>
    <property type="match status" value="1"/>
</dbReference>
<feature type="binding site" evidence="8 11">
    <location>
        <begin position="254"/>
        <end position="257"/>
    </location>
    <ligand>
        <name>substrate</name>
    </ligand>
</feature>
<feature type="binding site" evidence="8 12">
    <location>
        <position position="447"/>
    </location>
    <ligand>
        <name>Mn(2+)</name>
        <dbReference type="ChEBI" id="CHEBI:29035"/>
        <label>1</label>
    </ligand>
</feature>
<evidence type="ECO:0000259" key="14">
    <source>
        <dbReference type="Pfam" id="PF06415"/>
    </source>
</evidence>
<dbReference type="Pfam" id="PF06415">
    <property type="entry name" value="iPGM_N"/>
    <property type="match status" value="1"/>
</dbReference>
<evidence type="ECO:0000256" key="3">
    <source>
        <dbReference type="ARBA" id="ARBA00008819"/>
    </source>
</evidence>
<dbReference type="Gene3D" id="3.40.720.10">
    <property type="entry name" value="Alkaline Phosphatase, subunit A"/>
    <property type="match status" value="1"/>
</dbReference>
<dbReference type="InterPro" id="IPR036646">
    <property type="entry name" value="PGAM_B_sf"/>
</dbReference>
<feature type="binding site" evidence="8 12">
    <location>
        <position position="428"/>
    </location>
    <ligand>
        <name>Mn(2+)</name>
        <dbReference type="ChEBI" id="CHEBI:29035"/>
        <label>2</label>
    </ligand>
</feature>
<evidence type="ECO:0000256" key="1">
    <source>
        <dbReference type="ARBA" id="ARBA00000370"/>
    </source>
</evidence>
<protein>
    <recommendedName>
        <fullName evidence="8 9">2,3-bisphosphoglycerate-independent phosphoglycerate mutase</fullName>
        <shortName evidence="8">BPG-independent PGAM</shortName>
        <shortName evidence="8">Phosphoglyceromutase</shortName>
        <shortName evidence="8">iPGM</shortName>
        <ecNumber evidence="8 9">5.4.2.12</ecNumber>
    </recommendedName>
</protein>